<protein>
    <submittedName>
        <fullName evidence="1">Uncharacterized protein</fullName>
    </submittedName>
</protein>
<evidence type="ECO:0000313" key="1">
    <source>
        <dbReference type="EMBL" id="KYN16502.1"/>
    </source>
</evidence>
<dbReference type="InterPro" id="IPR005312">
    <property type="entry name" value="DUF1759"/>
</dbReference>
<accession>A0A195DUS4</accession>
<dbReference type="Pfam" id="PF03564">
    <property type="entry name" value="DUF1759"/>
    <property type="match status" value="1"/>
</dbReference>
<gene>
    <name evidence="1" type="ORF">ALC57_11226</name>
</gene>
<keyword evidence="2" id="KW-1185">Reference proteome</keyword>
<reference evidence="1 2" key="1">
    <citation type="submission" date="2015-09" db="EMBL/GenBank/DDBJ databases">
        <title>Trachymyrmex cornetzi WGS genome.</title>
        <authorList>
            <person name="Nygaard S."/>
            <person name="Hu H."/>
            <person name="Boomsma J."/>
            <person name="Zhang G."/>
        </authorList>
    </citation>
    <scope>NUCLEOTIDE SEQUENCE [LARGE SCALE GENOMIC DNA]</scope>
    <source>
        <strain evidence="1">Tcor2-1</strain>
        <tissue evidence="1">Whole body</tissue>
    </source>
</reference>
<feature type="non-terminal residue" evidence="1">
    <location>
        <position position="1"/>
    </location>
</feature>
<evidence type="ECO:0000313" key="2">
    <source>
        <dbReference type="Proteomes" id="UP000078492"/>
    </source>
</evidence>
<sequence length="84" mass="10023">EDWLSFKNIFLFLVASDPSLVKVGKLYYLKKCLKNKTEQMVNRLPTTNKNKYQLAWLILKNRHQNNRLFVRMPRDIHCAVKDEG</sequence>
<organism evidence="1 2">
    <name type="scientific">Trachymyrmex cornetzi</name>
    <dbReference type="NCBI Taxonomy" id="471704"/>
    <lineage>
        <taxon>Eukaryota</taxon>
        <taxon>Metazoa</taxon>
        <taxon>Ecdysozoa</taxon>
        <taxon>Arthropoda</taxon>
        <taxon>Hexapoda</taxon>
        <taxon>Insecta</taxon>
        <taxon>Pterygota</taxon>
        <taxon>Neoptera</taxon>
        <taxon>Endopterygota</taxon>
        <taxon>Hymenoptera</taxon>
        <taxon>Apocrita</taxon>
        <taxon>Aculeata</taxon>
        <taxon>Formicoidea</taxon>
        <taxon>Formicidae</taxon>
        <taxon>Myrmicinae</taxon>
        <taxon>Trachymyrmex</taxon>
    </lineage>
</organism>
<name>A0A195DUS4_9HYME</name>
<dbReference type="AlphaFoldDB" id="A0A195DUS4"/>
<proteinExistence type="predicted"/>
<dbReference type="Proteomes" id="UP000078492">
    <property type="component" value="Unassembled WGS sequence"/>
</dbReference>
<dbReference type="EMBL" id="KQ980334">
    <property type="protein sequence ID" value="KYN16502.1"/>
    <property type="molecule type" value="Genomic_DNA"/>
</dbReference>